<dbReference type="Proteomes" id="UP000187283">
    <property type="component" value="Unassembled WGS sequence"/>
</dbReference>
<accession>A0A1R1Y3G8</accession>
<dbReference type="EMBL" id="LSSN01001025">
    <property type="protein sequence ID" value="OMJ21345.1"/>
    <property type="molecule type" value="Genomic_DNA"/>
</dbReference>
<sequence>MAKNNSSGVTKRLVICFIALSFFGFAVSKFRIDIDQEIEISDELYNKLKGIGNGKKIIDMDLTQDIPEGKEIAVMEKNDDEIVEDKNNAEQDFSEYVNYDESKTIGQKKPKPTHIRNIIPKSIEEKRIKNISRGKYKFSNKRIKDKISERKRVSSKLSVPVFKRDNKSALKTPKILPENVFGSKENKAISKRFRNKHKFIHACRNHCKKYSSRKECIDCYFRQRKKFVDFSRDRRRLCGRKIFVKESSHSIEKLFGKVTYIMVEILTGKESTTMVKPLTGKKTITMIGFLTGKENITVKDLAGKENTTTIESLVGKENTTAIGPLTGKENFAMLKDLAGKGKDLEFHIAKRIVTRIGKILNAINV</sequence>
<proteinExistence type="predicted"/>
<keyword evidence="2" id="KW-1185">Reference proteome</keyword>
<comment type="caution">
    <text evidence="1">The sequence shown here is derived from an EMBL/GenBank/DDBJ whole genome shotgun (WGS) entry which is preliminary data.</text>
</comment>
<evidence type="ECO:0000313" key="2">
    <source>
        <dbReference type="Proteomes" id="UP000187283"/>
    </source>
</evidence>
<organism evidence="1 2">
    <name type="scientific">Smittium culicis</name>
    <dbReference type="NCBI Taxonomy" id="133412"/>
    <lineage>
        <taxon>Eukaryota</taxon>
        <taxon>Fungi</taxon>
        <taxon>Fungi incertae sedis</taxon>
        <taxon>Zoopagomycota</taxon>
        <taxon>Kickxellomycotina</taxon>
        <taxon>Harpellomycetes</taxon>
        <taxon>Harpellales</taxon>
        <taxon>Legeriomycetaceae</taxon>
        <taxon>Smittium</taxon>
    </lineage>
</organism>
<reference evidence="1 2" key="1">
    <citation type="submission" date="2017-01" db="EMBL/GenBank/DDBJ databases">
        <authorList>
            <person name="Mah S.A."/>
            <person name="Swanson W.J."/>
            <person name="Moy G.W."/>
            <person name="Vacquier V.D."/>
        </authorList>
    </citation>
    <scope>NUCLEOTIDE SEQUENCE [LARGE SCALE GENOMIC DNA]</scope>
    <source>
        <strain evidence="1 2">GSMNP</strain>
    </source>
</reference>
<evidence type="ECO:0000313" key="1">
    <source>
        <dbReference type="EMBL" id="OMJ21345.1"/>
    </source>
</evidence>
<dbReference type="AlphaFoldDB" id="A0A1R1Y3G8"/>
<name>A0A1R1Y3G8_9FUNG</name>
<protein>
    <submittedName>
        <fullName evidence="1">Uncharacterized protein</fullName>
    </submittedName>
</protein>
<gene>
    <name evidence="1" type="ORF">AYI70_g3541</name>
</gene>